<accession>A0AAV9ANH1</accession>
<evidence type="ECO:0000313" key="8">
    <source>
        <dbReference type="Proteomes" id="UP001179952"/>
    </source>
</evidence>
<keyword evidence="4 6" id="KW-1133">Transmembrane helix</keyword>
<keyword evidence="5 6" id="KW-0472">Membrane</keyword>
<reference evidence="7" key="2">
    <citation type="submission" date="2023-06" db="EMBL/GenBank/DDBJ databases">
        <authorList>
            <person name="Ma L."/>
            <person name="Liu K.-W."/>
            <person name="Li Z."/>
            <person name="Hsiao Y.-Y."/>
            <person name="Qi Y."/>
            <person name="Fu T."/>
            <person name="Tang G."/>
            <person name="Zhang D."/>
            <person name="Sun W.-H."/>
            <person name="Liu D.-K."/>
            <person name="Li Y."/>
            <person name="Chen G.-Z."/>
            <person name="Liu X.-D."/>
            <person name="Liao X.-Y."/>
            <person name="Jiang Y.-T."/>
            <person name="Yu X."/>
            <person name="Hao Y."/>
            <person name="Huang J."/>
            <person name="Zhao X.-W."/>
            <person name="Ke S."/>
            <person name="Chen Y.-Y."/>
            <person name="Wu W.-L."/>
            <person name="Hsu J.-L."/>
            <person name="Lin Y.-F."/>
            <person name="Huang M.-D."/>
            <person name="Li C.-Y."/>
            <person name="Huang L."/>
            <person name="Wang Z.-W."/>
            <person name="Zhao X."/>
            <person name="Zhong W.-Y."/>
            <person name="Peng D.-H."/>
            <person name="Ahmad S."/>
            <person name="Lan S."/>
            <person name="Zhang J.-S."/>
            <person name="Tsai W.-C."/>
            <person name="Van De Peer Y."/>
            <person name="Liu Z.-J."/>
        </authorList>
    </citation>
    <scope>NUCLEOTIDE SEQUENCE</scope>
    <source>
        <strain evidence="7">SCP</strain>
        <tissue evidence="7">Leaves</tissue>
    </source>
</reference>
<evidence type="ECO:0000256" key="1">
    <source>
        <dbReference type="ARBA" id="ARBA00004141"/>
    </source>
</evidence>
<feature type="transmembrane region" description="Helical" evidence="6">
    <location>
        <begin position="406"/>
        <end position="425"/>
    </location>
</feature>
<feature type="transmembrane region" description="Helical" evidence="6">
    <location>
        <begin position="107"/>
        <end position="125"/>
    </location>
</feature>
<dbReference type="Gene3D" id="1.20.1250.20">
    <property type="entry name" value="MFS general substrate transporter like domains"/>
    <property type="match status" value="1"/>
</dbReference>
<dbReference type="GO" id="GO:0022857">
    <property type="term" value="F:transmembrane transporter activity"/>
    <property type="evidence" value="ECO:0007669"/>
    <property type="project" value="InterPro"/>
</dbReference>
<comment type="caution">
    <text evidence="7">The sequence shown here is derived from an EMBL/GenBank/DDBJ whole genome shotgun (WGS) entry which is preliminary data.</text>
</comment>
<keyword evidence="3 6" id="KW-0812">Transmembrane</keyword>
<gene>
    <name evidence="7" type="ORF">QJS04_geneDACA017068</name>
</gene>
<evidence type="ECO:0000256" key="4">
    <source>
        <dbReference type="ARBA" id="ARBA00022989"/>
    </source>
</evidence>
<sequence>MGIAVGGANSNLIVYLIQKVGVKSIDAAQISNIVNGCMNLTPVAGAIIADSYFGCFAIVVVASFIAFLGMMLFTLTASLPSLHPHQCPNASSTTTCGGGPSTSQMAVLYSALALMVIGTGGSRFTNVTMGADQFSATRDQDVFFNWYFVALSSSTIIGSTIIVYIEDNVGWGLGLGICTVTSATAVVMFFMGKRFYRVNETGGSPFTGLVRVVVASMVKRGMDKDGEAIAEYYYGSKLDGQGPPSQSFRFFNRAAIQVNGDTNPDGTVAKPWRLATVEQVEDLKTLIKIFPLWSSSILISVTVGIQLSMTVLQALKMDRHIGRTFSVPPGSFSIASLASVALTLPILDRAVYPAFRRYMGRAPSPLQRIGVGHILNFIGIAGSALVEQARLRSITAHGPGPAHLTSVLWLLPPLVVVGVGEALHFPGQVGLYYQEFPEALRSTATAMIALTVGIGFYLSTAVVDLLRRTTGWLPDNIDAGRVDKVYWMLAVVGMINFCYYVVCARLYKYQNKNKEEVGLEASDTLSTKVEVL</sequence>
<evidence type="ECO:0000256" key="6">
    <source>
        <dbReference type="SAM" id="Phobius"/>
    </source>
</evidence>
<dbReference type="EMBL" id="JAUJYN010000008">
    <property type="protein sequence ID" value="KAK1265707.1"/>
    <property type="molecule type" value="Genomic_DNA"/>
</dbReference>
<comment type="similarity">
    <text evidence="2">Belongs to the major facilitator superfamily. Proton-dependent oligopeptide transporter (POT/PTR) (TC 2.A.17) family.</text>
</comment>
<feature type="transmembrane region" description="Helical" evidence="6">
    <location>
        <begin position="171"/>
        <end position="191"/>
    </location>
</feature>
<evidence type="ECO:0000256" key="2">
    <source>
        <dbReference type="ARBA" id="ARBA00005982"/>
    </source>
</evidence>
<evidence type="ECO:0000313" key="7">
    <source>
        <dbReference type="EMBL" id="KAK1265707.1"/>
    </source>
</evidence>
<dbReference type="InterPro" id="IPR000109">
    <property type="entry name" value="POT_fam"/>
</dbReference>
<reference evidence="7" key="1">
    <citation type="journal article" date="2023" name="Nat. Commun.">
        <title>Diploid and tetraploid genomes of Acorus and the evolution of monocots.</title>
        <authorList>
            <person name="Ma L."/>
            <person name="Liu K.W."/>
            <person name="Li Z."/>
            <person name="Hsiao Y.Y."/>
            <person name="Qi Y."/>
            <person name="Fu T."/>
            <person name="Tang G.D."/>
            <person name="Zhang D."/>
            <person name="Sun W.H."/>
            <person name="Liu D.K."/>
            <person name="Li Y."/>
            <person name="Chen G.Z."/>
            <person name="Liu X.D."/>
            <person name="Liao X.Y."/>
            <person name="Jiang Y.T."/>
            <person name="Yu X."/>
            <person name="Hao Y."/>
            <person name="Huang J."/>
            <person name="Zhao X.W."/>
            <person name="Ke S."/>
            <person name="Chen Y.Y."/>
            <person name="Wu W.L."/>
            <person name="Hsu J.L."/>
            <person name="Lin Y.F."/>
            <person name="Huang M.D."/>
            <person name="Li C.Y."/>
            <person name="Huang L."/>
            <person name="Wang Z.W."/>
            <person name="Zhao X."/>
            <person name="Zhong W.Y."/>
            <person name="Peng D.H."/>
            <person name="Ahmad S."/>
            <person name="Lan S."/>
            <person name="Zhang J.S."/>
            <person name="Tsai W.C."/>
            <person name="Van de Peer Y."/>
            <person name="Liu Z.J."/>
        </authorList>
    </citation>
    <scope>NUCLEOTIDE SEQUENCE</scope>
    <source>
        <strain evidence="7">SCP</strain>
    </source>
</reference>
<dbReference type="AlphaFoldDB" id="A0AAV9ANH1"/>
<feature type="transmembrane region" description="Helical" evidence="6">
    <location>
        <begin position="146"/>
        <end position="165"/>
    </location>
</feature>
<organism evidence="7 8">
    <name type="scientific">Acorus gramineus</name>
    <name type="common">Dwarf sweet flag</name>
    <dbReference type="NCBI Taxonomy" id="55184"/>
    <lineage>
        <taxon>Eukaryota</taxon>
        <taxon>Viridiplantae</taxon>
        <taxon>Streptophyta</taxon>
        <taxon>Embryophyta</taxon>
        <taxon>Tracheophyta</taxon>
        <taxon>Spermatophyta</taxon>
        <taxon>Magnoliopsida</taxon>
        <taxon>Liliopsida</taxon>
        <taxon>Acoraceae</taxon>
        <taxon>Acorus</taxon>
    </lineage>
</organism>
<feature type="transmembrane region" description="Helical" evidence="6">
    <location>
        <begin position="368"/>
        <end position="386"/>
    </location>
</feature>
<evidence type="ECO:0000256" key="5">
    <source>
        <dbReference type="ARBA" id="ARBA00023136"/>
    </source>
</evidence>
<feature type="transmembrane region" description="Helical" evidence="6">
    <location>
        <begin position="446"/>
        <end position="466"/>
    </location>
</feature>
<dbReference type="SUPFAM" id="SSF103473">
    <property type="entry name" value="MFS general substrate transporter"/>
    <property type="match status" value="1"/>
</dbReference>
<dbReference type="InterPro" id="IPR036259">
    <property type="entry name" value="MFS_trans_sf"/>
</dbReference>
<dbReference type="PANTHER" id="PTHR11654">
    <property type="entry name" value="OLIGOPEPTIDE TRANSPORTER-RELATED"/>
    <property type="match status" value="1"/>
</dbReference>
<dbReference type="Pfam" id="PF00854">
    <property type="entry name" value="PTR2"/>
    <property type="match status" value="1"/>
</dbReference>
<feature type="transmembrane region" description="Helical" evidence="6">
    <location>
        <begin position="327"/>
        <end position="347"/>
    </location>
</feature>
<feature type="transmembrane region" description="Helical" evidence="6">
    <location>
        <begin position="292"/>
        <end position="315"/>
    </location>
</feature>
<proteinExistence type="inferred from homology"/>
<comment type="subcellular location">
    <subcellularLocation>
        <location evidence="1">Membrane</location>
        <topology evidence="1">Multi-pass membrane protein</topology>
    </subcellularLocation>
</comment>
<evidence type="ECO:0000256" key="3">
    <source>
        <dbReference type="ARBA" id="ARBA00022692"/>
    </source>
</evidence>
<keyword evidence="8" id="KW-1185">Reference proteome</keyword>
<dbReference type="GO" id="GO:0016020">
    <property type="term" value="C:membrane"/>
    <property type="evidence" value="ECO:0007669"/>
    <property type="project" value="UniProtKB-SubCell"/>
</dbReference>
<dbReference type="CDD" id="cd17416">
    <property type="entry name" value="MFS_NPF1_2"/>
    <property type="match status" value="1"/>
</dbReference>
<dbReference type="Proteomes" id="UP001179952">
    <property type="component" value="Unassembled WGS sequence"/>
</dbReference>
<feature type="transmembrane region" description="Helical" evidence="6">
    <location>
        <begin position="486"/>
        <end position="507"/>
    </location>
</feature>
<name>A0AAV9ANH1_ACOGR</name>
<protein>
    <submittedName>
        <fullName evidence="7">Nitrate excretion transporter 1</fullName>
    </submittedName>
</protein>
<feature type="transmembrane region" description="Helical" evidence="6">
    <location>
        <begin position="52"/>
        <end position="75"/>
    </location>
</feature>